<reference evidence="3 4" key="1">
    <citation type="submission" date="2019-10" db="EMBL/GenBank/DDBJ databases">
        <title>Epibacterium sp. nov., isolated from seawater.</title>
        <authorList>
            <person name="Zhang X."/>
            <person name="Li N."/>
        </authorList>
    </citation>
    <scope>NUCLEOTIDE SEQUENCE [LARGE SCALE GENOMIC DNA]</scope>
    <source>
        <strain evidence="3 4">SM1969</strain>
    </source>
</reference>
<dbReference type="AlphaFoldDB" id="A0A844AJS7"/>
<protein>
    <submittedName>
        <fullName evidence="3">Crotonase/enoyl-CoA hydratase family protein</fullName>
    </submittedName>
</protein>
<dbReference type="InterPro" id="IPR029045">
    <property type="entry name" value="ClpP/crotonase-like_dom_sf"/>
</dbReference>
<dbReference type="Gene3D" id="3.90.226.10">
    <property type="entry name" value="2-enoyl-CoA Hydratase, Chain A, domain 1"/>
    <property type="match status" value="1"/>
</dbReference>
<comment type="caution">
    <text evidence="3">The sequence shown here is derived from an EMBL/GenBank/DDBJ whole genome shotgun (WGS) entry which is preliminary data.</text>
</comment>
<accession>A0A844AJS7</accession>
<dbReference type="SUPFAM" id="SSF52096">
    <property type="entry name" value="ClpP/crotonase"/>
    <property type="match status" value="1"/>
</dbReference>
<dbReference type="InterPro" id="IPR018376">
    <property type="entry name" value="Enoyl-CoA_hyd/isom_CS"/>
</dbReference>
<dbReference type="Proteomes" id="UP000436694">
    <property type="component" value="Unassembled WGS sequence"/>
</dbReference>
<dbReference type="GO" id="GO:0003824">
    <property type="term" value="F:catalytic activity"/>
    <property type="evidence" value="ECO:0007669"/>
    <property type="project" value="InterPro"/>
</dbReference>
<dbReference type="Gene3D" id="1.10.12.10">
    <property type="entry name" value="Lyase 2-enoyl-coa Hydratase, Chain A, domain 2"/>
    <property type="match status" value="1"/>
</dbReference>
<dbReference type="NCBIfam" id="NF005675">
    <property type="entry name" value="PRK07468.1"/>
    <property type="match status" value="1"/>
</dbReference>
<dbReference type="EMBL" id="WIXK01000001">
    <property type="protein sequence ID" value="MQY41089.1"/>
    <property type="molecule type" value="Genomic_DNA"/>
</dbReference>
<sequence length="265" mass="28651">MTPFENLETLLLDVDARGVATVTLNRPDKHNALSAQMIAELSDVADWLAQERAVRVVVLAANGKSFCAGGDLGWMQAQVDANQQVRESEARKLAEMLQRWNELPKAVIAAVQGNAFGGGVGMISVCDIAIASHETKFALTETRLGLIPATIGPYIVARMGEVFARRVILSGRIFDANEAVRFNLLAQTVAGDSLSLAVEKEVEHHLQSAPLAVADSKKLLQMLGSKGDTQNISRTIEALSECWAKGEAEAGIRAFFAKELPAWRK</sequence>
<gene>
    <name evidence="3" type="ORF">GG681_00395</name>
</gene>
<dbReference type="Pfam" id="PF00378">
    <property type="entry name" value="ECH_1"/>
    <property type="match status" value="1"/>
</dbReference>
<dbReference type="CDD" id="cd06558">
    <property type="entry name" value="crotonase-like"/>
    <property type="match status" value="1"/>
</dbReference>
<dbReference type="RefSeq" id="WP_153543969.1">
    <property type="nucleotide sequence ID" value="NZ_WIXK01000001.1"/>
</dbReference>
<dbReference type="PROSITE" id="PS00166">
    <property type="entry name" value="ENOYL_COA_HYDRATASE"/>
    <property type="match status" value="1"/>
</dbReference>
<evidence type="ECO:0000256" key="1">
    <source>
        <dbReference type="ARBA" id="ARBA00005254"/>
    </source>
</evidence>
<organism evidence="3 4">
    <name type="scientific">Tritonibacter aquimaris</name>
    <dbReference type="NCBI Taxonomy" id="2663379"/>
    <lineage>
        <taxon>Bacteria</taxon>
        <taxon>Pseudomonadati</taxon>
        <taxon>Pseudomonadota</taxon>
        <taxon>Alphaproteobacteria</taxon>
        <taxon>Rhodobacterales</taxon>
        <taxon>Paracoccaceae</taxon>
        <taxon>Tritonibacter</taxon>
    </lineage>
</organism>
<dbReference type="PANTHER" id="PTHR42964">
    <property type="entry name" value="ENOYL-COA HYDRATASE"/>
    <property type="match status" value="1"/>
</dbReference>
<name>A0A844AJS7_9RHOB</name>
<dbReference type="InterPro" id="IPR051683">
    <property type="entry name" value="Enoyl-CoA_Hydratase/Isomerase"/>
</dbReference>
<dbReference type="InterPro" id="IPR014748">
    <property type="entry name" value="Enoyl-CoA_hydra_C"/>
</dbReference>
<comment type="similarity">
    <text evidence="1 2">Belongs to the enoyl-CoA hydratase/isomerase family.</text>
</comment>
<dbReference type="PANTHER" id="PTHR42964:SF1">
    <property type="entry name" value="POLYKETIDE BIOSYNTHESIS ENOYL-COA HYDRATASE PKSH-RELATED"/>
    <property type="match status" value="1"/>
</dbReference>
<evidence type="ECO:0000313" key="4">
    <source>
        <dbReference type="Proteomes" id="UP000436694"/>
    </source>
</evidence>
<evidence type="ECO:0000313" key="3">
    <source>
        <dbReference type="EMBL" id="MQY41089.1"/>
    </source>
</evidence>
<proteinExistence type="inferred from homology"/>
<evidence type="ECO:0000256" key="2">
    <source>
        <dbReference type="RuleBase" id="RU003707"/>
    </source>
</evidence>
<dbReference type="InterPro" id="IPR001753">
    <property type="entry name" value="Enoyl-CoA_hydra/iso"/>
</dbReference>
<keyword evidence="4" id="KW-1185">Reference proteome</keyword>